<feature type="compositionally biased region" description="Polar residues" evidence="1">
    <location>
        <begin position="200"/>
        <end position="212"/>
    </location>
</feature>
<feature type="region of interest" description="Disordered" evidence="1">
    <location>
        <begin position="300"/>
        <end position="430"/>
    </location>
</feature>
<organism evidence="2 3">
    <name type="scientific">Kwoniella heveanensis BCC8398</name>
    <dbReference type="NCBI Taxonomy" id="1296120"/>
    <lineage>
        <taxon>Eukaryota</taxon>
        <taxon>Fungi</taxon>
        <taxon>Dikarya</taxon>
        <taxon>Basidiomycota</taxon>
        <taxon>Agaricomycotina</taxon>
        <taxon>Tremellomycetes</taxon>
        <taxon>Tremellales</taxon>
        <taxon>Cryptococcaceae</taxon>
        <taxon>Kwoniella</taxon>
    </lineage>
</organism>
<reference evidence="3" key="2">
    <citation type="submission" date="2013-12" db="EMBL/GenBank/DDBJ databases">
        <title>Evolution of pathogenesis and genome organization in the Tremellales.</title>
        <authorList>
            <person name="Cuomo C."/>
            <person name="Litvintseva A."/>
            <person name="Heitman J."/>
            <person name="Chen Y."/>
            <person name="Sun S."/>
            <person name="Springer D."/>
            <person name="Dromer F."/>
            <person name="Young S."/>
            <person name="Zeng Q."/>
            <person name="Chapman S."/>
            <person name="Gujja S."/>
            <person name="Saif S."/>
            <person name="Birren B."/>
        </authorList>
    </citation>
    <scope>NUCLEOTIDE SEQUENCE [LARGE SCALE GENOMIC DNA]</scope>
    <source>
        <strain evidence="3">BCC8398</strain>
    </source>
</reference>
<evidence type="ECO:0000313" key="3">
    <source>
        <dbReference type="Proteomes" id="UP000092666"/>
    </source>
</evidence>
<accession>A0A1B9H382</accession>
<feature type="compositionally biased region" description="Low complexity" evidence="1">
    <location>
        <begin position="475"/>
        <end position="494"/>
    </location>
</feature>
<dbReference type="STRING" id="1296120.A0A1B9H382"/>
<protein>
    <submittedName>
        <fullName evidence="2">Uncharacterized protein</fullName>
    </submittedName>
</protein>
<evidence type="ECO:0000256" key="1">
    <source>
        <dbReference type="SAM" id="MobiDB-lite"/>
    </source>
</evidence>
<feature type="compositionally biased region" description="Acidic residues" evidence="1">
    <location>
        <begin position="317"/>
        <end position="334"/>
    </location>
</feature>
<dbReference type="EMBL" id="KV700122">
    <property type="protein sequence ID" value="OCF37725.1"/>
    <property type="molecule type" value="Genomic_DNA"/>
</dbReference>
<dbReference type="AlphaFoldDB" id="A0A1B9H382"/>
<reference evidence="2 3" key="1">
    <citation type="submission" date="2013-07" db="EMBL/GenBank/DDBJ databases">
        <title>The Genome Sequence of Cryptococcus heveanensis BCC8398.</title>
        <authorList>
            <consortium name="The Broad Institute Genome Sequencing Platform"/>
            <person name="Cuomo C."/>
            <person name="Litvintseva A."/>
            <person name="Chen Y."/>
            <person name="Heitman J."/>
            <person name="Sun S."/>
            <person name="Springer D."/>
            <person name="Dromer F."/>
            <person name="Young S.K."/>
            <person name="Zeng Q."/>
            <person name="Gargeya S."/>
            <person name="Fitzgerald M."/>
            <person name="Abouelleil A."/>
            <person name="Alvarado L."/>
            <person name="Berlin A.M."/>
            <person name="Chapman S.B."/>
            <person name="Dewar J."/>
            <person name="Goldberg J."/>
            <person name="Griggs A."/>
            <person name="Gujja S."/>
            <person name="Hansen M."/>
            <person name="Howarth C."/>
            <person name="Imamovic A."/>
            <person name="Larimer J."/>
            <person name="McCowan C."/>
            <person name="Murphy C."/>
            <person name="Pearson M."/>
            <person name="Priest M."/>
            <person name="Roberts A."/>
            <person name="Saif S."/>
            <person name="Shea T."/>
            <person name="Sykes S."/>
            <person name="Wortman J."/>
            <person name="Nusbaum C."/>
            <person name="Birren B."/>
        </authorList>
    </citation>
    <scope>NUCLEOTIDE SEQUENCE [LARGE SCALE GENOMIC DNA]</scope>
    <source>
        <strain evidence="2 3">BCC8398</strain>
    </source>
</reference>
<feature type="compositionally biased region" description="Basic and acidic residues" evidence="1">
    <location>
        <begin position="335"/>
        <end position="393"/>
    </location>
</feature>
<gene>
    <name evidence="2" type="ORF">I316_00852</name>
</gene>
<proteinExistence type="predicted"/>
<feature type="region of interest" description="Disordered" evidence="1">
    <location>
        <begin position="199"/>
        <end position="233"/>
    </location>
</feature>
<sequence length="566" mass="61526">MAPASASTPDLSNSILLLHHPSVDPSDFIKRLTGTVVGADEQQQQQVQTHEESELEPRWIIDNKYYTADVSFNVHSLGRSTAENIVLRYREADVILYLFEQVPTALPSTLVKLLSTPRDIALAIHVLPLPPTANVDTDAADYEGDAADMFEKIGMEYVDEVHPLTEEDDERPLEPLEIVRQTLMTHLWPNMVRKPLGRGTHSNSSSFPISDTSSLPPSSASASSLGSPSKSQFPITFSREGMAGAFISQPMPSDPAFAFVAQRDGMEGLPEGVATFPALHELRAAIHAEEFDDIDRLDRIDDGFGPGQEEYARLDDWLDEDDEEFEPDFGSEEANDVKFEEHGKDAPKEKGADNDAHHGESRPVDKNKPGRDTNPRHSADDKGDWLDSDDVKFDPIPSDLPSDLVGLTTTTSTTASPSIIEGEEDDADPGGLAVARDGITEGFEDDFDEFEFSDFHSAPVPAHGRSSGLFNGLPSLTSGTSSGSSQNRSGGSTLALDPTPLLLHLQNVREELAGIGDRDERRVRAGKEVAQLMASLGMDMDMDMDMDMGDGGLGEEDFSDGMGGMI</sequence>
<dbReference type="Proteomes" id="UP000092666">
    <property type="component" value="Unassembled WGS sequence"/>
</dbReference>
<dbReference type="OrthoDB" id="10261384at2759"/>
<evidence type="ECO:0000313" key="2">
    <source>
        <dbReference type="EMBL" id="OCF37725.1"/>
    </source>
</evidence>
<keyword evidence="3" id="KW-1185">Reference proteome</keyword>
<feature type="compositionally biased region" description="Low complexity" evidence="1">
    <location>
        <begin position="213"/>
        <end position="231"/>
    </location>
</feature>
<name>A0A1B9H382_9TREE</name>
<feature type="region of interest" description="Disordered" evidence="1">
    <location>
        <begin position="464"/>
        <end position="494"/>
    </location>
</feature>